<feature type="compositionally biased region" description="Low complexity" evidence="2">
    <location>
        <begin position="1"/>
        <end position="14"/>
    </location>
</feature>
<sequence length="354" mass="38275">MASETTTTTTPQPTKTHKRPKGPTVADTLAAYGTAGVPWADLVEPVQDALIQEQMVYYDKDRKCVCRACKCESKKHIGAETGCPVIGNTETLDIVRIIDLCCEQAQIEHQVSTAVRAAIARGDSPLVASGANIQYTRPHYEAGESRYRLKKKASASSSSSKTARRRRQSANTTLPPDAPPPAAPTAPRVEAQVKDIVQQLANHVDNALVEANKRNDETIRNALSLLGEEMQALRNENRDIRAQAAQALEALTHRPDPLPVAVETSTAPSSVSNVPRVALSVPRTSQPQQRQQQQKASAQAPLASSRSRKNIFQLPTAQAKTSTPLAAAAPSPLYPPIQARSMAPRMQSLQGRVH</sequence>
<dbReference type="RefSeq" id="YP_009483164.1">
    <property type="nucleotide sequence ID" value="NC_037667.1"/>
</dbReference>
<organism evidence="3">
    <name type="scientific">Pandoravirus quercus</name>
    <dbReference type="NCBI Taxonomy" id="2107709"/>
    <lineage>
        <taxon>Viruses</taxon>
        <taxon>Pandoravirus</taxon>
    </lineage>
</organism>
<feature type="coiled-coil region" evidence="1">
    <location>
        <begin position="223"/>
        <end position="250"/>
    </location>
</feature>
<feature type="region of interest" description="Disordered" evidence="2">
    <location>
        <begin position="1"/>
        <end position="24"/>
    </location>
</feature>
<name>A0A2U7U933_9VIRU</name>
<dbReference type="EMBL" id="MG011689">
    <property type="protein sequence ID" value="AVK74895.1"/>
    <property type="molecule type" value="Genomic_DNA"/>
</dbReference>
<reference evidence="3" key="1">
    <citation type="journal article" date="2018" name="Nat. Commun.">
        <title>Diversity and evolution of the emerging Pandoraviridae family.</title>
        <authorList>
            <person name="Legendre M."/>
            <person name="Fabre E."/>
            <person name="Poirot O."/>
            <person name="Jeudy S."/>
            <person name="Lartigue A."/>
            <person name="Alempic J.M."/>
            <person name="Beucher L."/>
            <person name="Philippe N."/>
            <person name="Bertaux L."/>
            <person name="Christo-Foroux E."/>
            <person name="Labadie K."/>
            <person name="Coute Y."/>
            <person name="Abergel C."/>
            <person name="Claverie J.M."/>
        </authorList>
    </citation>
    <scope>NUCLEOTIDE SEQUENCE [LARGE SCALE GENOMIC DNA]</scope>
    <source>
        <strain evidence="3">Quercus</strain>
    </source>
</reference>
<dbReference type="KEGG" id="vg:36844036"/>
<feature type="compositionally biased region" description="Low complexity" evidence="2">
    <location>
        <begin position="319"/>
        <end position="331"/>
    </location>
</feature>
<dbReference type="GeneID" id="36844036"/>
<dbReference type="Proteomes" id="UP000248852">
    <property type="component" value="Segment"/>
</dbReference>
<protein>
    <submittedName>
        <fullName evidence="3">Uncharacterized protein</fullName>
    </submittedName>
</protein>
<feature type="compositionally biased region" description="Low complexity" evidence="2">
    <location>
        <begin position="285"/>
        <end position="305"/>
    </location>
</feature>
<feature type="region of interest" description="Disordered" evidence="2">
    <location>
        <begin position="145"/>
        <end position="188"/>
    </location>
</feature>
<gene>
    <name evidence="3" type="ORF">pqer_cds_473</name>
</gene>
<evidence type="ECO:0000256" key="2">
    <source>
        <dbReference type="SAM" id="MobiDB-lite"/>
    </source>
</evidence>
<evidence type="ECO:0000256" key="1">
    <source>
        <dbReference type="SAM" id="Coils"/>
    </source>
</evidence>
<evidence type="ECO:0000313" key="3">
    <source>
        <dbReference type="EMBL" id="AVK74895.1"/>
    </source>
</evidence>
<keyword evidence="1" id="KW-0175">Coiled coil</keyword>
<feature type="region of interest" description="Disordered" evidence="2">
    <location>
        <begin position="280"/>
        <end position="354"/>
    </location>
</feature>
<proteinExistence type="predicted"/>
<accession>A0A2U7U933</accession>